<organism evidence="6 7">
    <name type="scientific">Mucuna pruriens</name>
    <name type="common">Velvet bean</name>
    <name type="synonym">Dolichos pruriens</name>
    <dbReference type="NCBI Taxonomy" id="157652"/>
    <lineage>
        <taxon>Eukaryota</taxon>
        <taxon>Viridiplantae</taxon>
        <taxon>Streptophyta</taxon>
        <taxon>Embryophyta</taxon>
        <taxon>Tracheophyta</taxon>
        <taxon>Spermatophyta</taxon>
        <taxon>Magnoliopsida</taxon>
        <taxon>eudicotyledons</taxon>
        <taxon>Gunneridae</taxon>
        <taxon>Pentapetalae</taxon>
        <taxon>rosids</taxon>
        <taxon>fabids</taxon>
        <taxon>Fabales</taxon>
        <taxon>Fabaceae</taxon>
        <taxon>Papilionoideae</taxon>
        <taxon>50 kb inversion clade</taxon>
        <taxon>NPAAA clade</taxon>
        <taxon>indigoferoid/millettioid clade</taxon>
        <taxon>Phaseoleae</taxon>
        <taxon>Mucuna</taxon>
    </lineage>
</organism>
<name>A0A371I0D6_MUCPR</name>
<reference evidence="6" key="1">
    <citation type="submission" date="2018-05" db="EMBL/GenBank/DDBJ databases">
        <title>Draft genome of Mucuna pruriens seed.</title>
        <authorList>
            <person name="Nnadi N.E."/>
            <person name="Vos R."/>
            <person name="Hasami M.H."/>
            <person name="Devisetty U.K."/>
            <person name="Aguiy J.C."/>
        </authorList>
    </citation>
    <scope>NUCLEOTIDE SEQUENCE [LARGE SCALE GENOMIC DNA]</scope>
    <source>
        <strain evidence="6">JCA_2017</strain>
    </source>
</reference>
<evidence type="ECO:0000259" key="5">
    <source>
        <dbReference type="PROSITE" id="PS50966"/>
    </source>
</evidence>
<evidence type="ECO:0000256" key="1">
    <source>
        <dbReference type="ARBA" id="ARBA00022723"/>
    </source>
</evidence>
<evidence type="ECO:0000256" key="2">
    <source>
        <dbReference type="ARBA" id="ARBA00022771"/>
    </source>
</evidence>
<comment type="caution">
    <text evidence="6">The sequence shown here is derived from an EMBL/GenBank/DDBJ whole genome shotgun (WGS) entry which is preliminary data.</text>
</comment>
<protein>
    <recommendedName>
        <fullName evidence="5">SWIM-type domain-containing protein</fullName>
    </recommendedName>
</protein>
<dbReference type="EMBL" id="QJKJ01001265">
    <property type="protein sequence ID" value="RDY08492.1"/>
    <property type="molecule type" value="Genomic_DNA"/>
</dbReference>
<feature type="domain" description="SWIM-type" evidence="5">
    <location>
        <begin position="110"/>
        <end position="142"/>
    </location>
</feature>
<gene>
    <name evidence="6" type="ORF">CR513_07263</name>
</gene>
<dbReference type="SMART" id="SM00575">
    <property type="entry name" value="ZnF_PMZ"/>
    <property type="match status" value="1"/>
</dbReference>
<dbReference type="PROSITE" id="PS50966">
    <property type="entry name" value="ZF_SWIM"/>
    <property type="match status" value="1"/>
</dbReference>
<dbReference type="STRING" id="157652.A0A371I0D6"/>
<dbReference type="AlphaFoldDB" id="A0A371I0D6"/>
<keyword evidence="1" id="KW-0479">Metal-binding</keyword>
<dbReference type="InterPro" id="IPR006564">
    <property type="entry name" value="Znf_PMZ"/>
</dbReference>
<keyword evidence="7" id="KW-1185">Reference proteome</keyword>
<sequence length="193" mass="23010">MNKGKKTRDSSQPTKETWRWPEEMDYLLLSVMVNEAQKGLRVSNPYGNVVKILRTYGFPKRMRVVHHGSIMPKIMKELEKESKATNYWILSLSRERLFEVRHLNCLGDRFIVNLDNHECSCRKWMLTSIPCCHAISYMKFMNLDPNEYIPTYFRNETYEVVYQHLWHKTCYNDGLSPPIKKMPRNVETWNQGN</sequence>
<evidence type="ECO:0000256" key="4">
    <source>
        <dbReference type="PROSITE-ProRule" id="PRU00325"/>
    </source>
</evidence>
<feature type="non-terminal residue" evidence="6">
    <location>
        <position position="1"/>
    </location>
</feature>
<dbReference type="GO" id="GO:0008270">
    <property type="term" value="F:zinc ion binding"/>
    <property type="evidence" value="ECO:0007669"/>
    <property type="project" value="UniProtKB-KW"/>
</dbReference>
<dbReference type="PANTHER" id="PTHR31973:SF187">
    <property type="entry name" value="MUTATOR TRANSPOSASE MUDRA PROTEIN"/>
    <property type="match status" value="1"/>
</dbReference>
<dbReference type="OrthoDB" id="1431253at2759"/>
<dbReference type="PANTHER" id="PTHR31973">
    <property type="entry name" value="POLYPROTEIN, PUTATIVE-RELATED"/>
    <property type="match status" value="1"/>
</dbReference>
<keyword evidence="3" id="KW-0862">Zinc</keyword>
<dbReference type="Proteomes" id="UP000257109">
    <property type="component" value="Unassembled WGS sequence"/>
</dbReference>
<dbReference type="Pfam" id="PF04434">
    <property type="entry name" value="SWIM"/>
    <property type="match status" value="1"/>
</dbReference>
<dbReference type="InterPro" id="IPR007527">
    <property type="entry name" value="Znf_SWIM"/>
</dbReference>
<evidence type="ECO:0000256" key="3">
    <source>
        <dbReference type="ARBA" id="ARBA00022833"/>
    </source>
</evidence>
<keyword evidence="2 4" id="KW-0863">Zinc-finger</keyword>
<accession>A0A371I0D6</accession>
<evidence type="ECO:0000313" key="7">
    <source>
        <dbReference type="Proteomes" id="UP000257109"/>
    </source>
</evidence>
<evidence type="ECO:0000313" key="6">
    <source>
        <dbReference type="EMBL" id="RDY08492.1"/>
    </source>
</evidence>
<proteinExistence type="predicted"/>